<dbReference type="GO" id="GO:0031491">
    <property type="term" value="F:nucleosome binding"/>
    <property type="evidence" value="ECO:0007669"/>
    <property type="project" value="TreeGrafter"/>
</dbReference>
<dbReference type="InterPro" id="IPR031120">
    <property type="entry name" value="HIR1-like"/>
</dbReference>
<dbReference type="AlphaFoldDB" id="A0A5N5FYS2"/>
<evidence type="ECO:0000313" key="2">
    <source>
        <dbReference type="EMBL" id="KAB2603454.1"/>
    </source>
</evidence>
<accession>A0A5N5FYS2</accession>
<dbReference type="PANTHER" id="PTHR13831:SF0">
    <property type="entry name" value="PROTEIN HIRA"/>
    <property type="match status" value="1"/>
</dbReference>
<dbReference type="Proteomes" id="UP000327157">
    <property type="component" value="Chromosome 10"/>
</dbReference>
<dbReference type="GO" id="GO:0000417">
    <property type="term" value="C:HIR complex"/>
    <property type="evidence" value="ECO:0007669"/>
    <property type="project" value="TreeGrafter"/>
</dbReference>
<dbReference type="GO" id="GO:0006338">
    <property type="term" value="P:chromatin remodeling"/>
    <property type="evidence" value="ECO:0007669"/>
    <property type="project" value="TreeGrafter"/>
</dbReference>
<proteinExistence type="predicted"/>
<dbReference type="OrthoDB" id="1731856at2759"/>
<dbReference type="EMBL" id="SMOL01000695">
    <property type="protein sequence ID" value="KAB2603454.1"/>
    <property type="molecule type" value="Genomic_DNA"/>
</dbReference>
<dbReference type="GO" id="GO:0005634">
    <property type="term" value="C:nucleus"/>
    <property type="evidence" value="ECO:0007669"/>
    <property type="project" value="InterPro"/>
</dbReference>
<name>A0A5N5FYS2_9ROSA</name>
<dbReference type="GO" id="GO:0000785">
    <property type="term" value="C:chromatin"/>
    <property type="evidence" value="ECO:0007669"/>
    <property type="project" value="TreeGrafter"/>
</dbReference>
<evidence type="ECO:0000256" key="1">
    <source>
        <dbReference type="SAM" id="MobiDB-lite"/>
    </source>
</evidence>
<reference evidence="3" key="2">
    <citation type="submission" date="2019-10" db="EMBL/GenBank/DDBJ databases">
        <title>A de novo genome assembly of a pear dwarfing rootstock.</title>
        <authorList>
            <person name="Wang F."/>
            <person name="Wang J."/>
            <person name="Li S."/>
            <person name="Zhang Y."/>
            <person name="Fang M."/>
            <person name="Ma L."/>
            <person name="Zhao Y."/>
            <person name="Jiang S."/>
        </authorList>
    </citation>
    <scope>NUCLEOTIDE SEQUENCE [LARGE SCALE GENOMIC DNA]</scope>
</reference>
<reference evidence="2 3" key="1">
    <citation type="submission" date="2019-09" db="EMBL/GenBank/DDBJ databases">
        <authorList>
            <person name="Ou C."/>
        </authorList>
    </citation>
    <scope>NUCLEOTIDE SEQUENCE [LARGE SCALE GENOMIC DNA]</scope>
    <source>
        <strain evidence="2">S2</strain>
        <tissue evidence="2">Leaf</tissue>
    </source>
</reference>
<feature type="compositionally biased region" description="Polar residues" evidence="1">
    <location>
        <begin position="138"/>
        <end position="149"/>
    </location>
</feature>
<organism evidence="2 3">
    <name type="scientific">Pyrus ussuriensis x Pyrus communis</name>
    <dbReference type="NCBI Taxonomy" id="2448454"/>
    <lineage>
        <taxon>Eukaryota</taxon>
        <taxon>Viridiplantae</taxon>
        <taxon>Streptophyta</taxon>
        <taxon>Embryophyta</taxon>
        <taxon>Tracheophyta</taxon>
        <taxon>Spermatophyta</taxon>
        <taxon>Magnoliopsida</taxon>
        <taxon>eudicotyledons</taxon>
        <taxon>Gunneridae</taxon>
        <taxon>Pentapetalae</taxon>
        <taxon>rosids</taxon>
        <taxon>fabids</taxon>
        <taxon>Rosales</taxon>
        <taxon>Rosaceae</taxon>
        <taxon>Amygdaloideae</taxon>
        <taxon>Maleae</taxon>
        <taxon>Pyrus</taxon>
    </lineage>
</organism>
<dbReference type="GO" id="GO:0006351">
    <property type="term" value="P:DNA-templated transcription"/>
    <property type="evidence" value="ECO:0007669"/>
    <property type="project" value="InterPro"/>
</dbReference>
<keyword evidence="3" id="KW-1185">Reference proteome</keyword>
<sequence>MVDDTTLYLNNSAWDPCVLGMRKHKLLREDILPAMASNRKVQRLLNEFMDLISEYESAETNIEKKIQTSLTAHPPAADEMDSAPSRTNELAIVPAATEKTKSVPASTDQKDSSQLATDTENSAPVAEDKVNPDPPMISQVSVAAQDAGS</sequence>
<reference evidence="2 3" key="3">
    <citation type="submission" date="2019-11" db="EMBL/GenBank/DDBJ databases">
        <title>A de novo genome assembly of a pear dwarfing rootstock.</title>
        <authorList>
            <person name="Wang F."/>
            <person name="Wang J."/>
            <person name="Li S."/>
            <person name="Zhang Y."/>
            <person name="Fang M."/>
            <person name="Ma L."/>
            <person name="Zhao Y."/>
            <person name="Jiang S."/>
        </authorList>
    </citation>
    <scope>NUCLEOTIDE SEQUENCE [LARGE SCALE GENOMIC DNA]</scope>
    <source>
        <strain evidence="2">S2</strain>
        <tissue evidence="2">Leaf</tissue>
    </source>
</reference>
<gene>
    <name evidence="2" type="ORF">D8674_004459</name>
</gene>
<feature type="compositionally biased region" description="Polar residues" evidence="1">
    <location>
        <begin position="103"/>
        <end position="122"/>
    </location>
</feature>
<feature type="region of interest" description="Disordered" evidence="1">
    <location>
        <begin position="93"/>
        <end position="149"/>
    </location>
</feature>
<protein>
    <submittedName>
        <fullName evidence="2">Protein HIRA-like</fullName>
    </submittedName>
</protein>
<evidence type="ECO:0000313" key="3">
    <source>
        <dbReference type="Proteomes" id="UP000327157"/>
    </source>
</evidence>
<comment type="caution">
    <text evidence="2">The sequence shown here is derived from an EMBL/GenBank/DDBJ whole genome shotgun (WGS) entry which is preliminary data.</text>
</comment>
<dbReference type="PANTHER" id="PTHR13831">
    <property type="entry name" value="MEMBER OF THE HIR1 FAMILY OF WD-REPEAT PROTEINS"/>
    <property type="match status" value="1"/>
</dbReference>